<dbReference type="Proteomes" id="UP000005801">
    <property type="component" value="Unassembled WGS sequence"/>
</dbReference>
<dbReference type="Gene3D" id="3.30.450.20">
    <property type="entry name" value="PAS domain"/>
    <property type="match status" value="1"/>
</dbReference>
<dbReference type="InterPro" id="IPR041664">
    <property type="entry name" value="AAA_16"/>
</dbReference>
<protein>
    <recommendedName>
        <fullName evidence="2">histidine kinase</fullName>
        <ecNumber evidence="2">2.7.13.3</ecNumber>
    </recommendedName>
</protein>
<dbReference type="Pfam" id="PF13191">
    <property type="entry name" value="AAA_16"/>
    <property type="match status" value="1"/>
</dbReference>
<feature type="domain" description="Histidine kinase" evidence="5">
    <location>
        <begin position="1676"/>
        <end position="1906"/>
    </location>
</feature>
<dbReference type="SMART" id="SM00387">
    <property type="entry name" value="HATPase_c"/>
    <property type="match status" value="1"/>
</dbReference>
<comment type="caution">
    <text evidence="7">The sequence shown here is derived from an EMBL/GenBank/DDBJ whole genome shotgun (WGS) entry which is preliminary data.</text>
</comment>
<organism evidence="7 8">
    <name type="scientific">Plesiocystis pacifica SIR-1</name>
    <dbReference type="NCBI Taxonomy" id="391625"/>
    <lineage>
        <taxon>Bacteria</taxon>
        <taxon>Pseudomonadati</taxon>
        <taxon>Myxococcota</taxon>
        <taxon>Polyangia</taxon>
        <taxon>Nannocystales</taxon>
        <taxon>Nannocystaceae</taxon>
        <taxon>Plesiocystis</taxon>
    </lineage>
</organism>
<feature type="domain" description="PAS" evidence="6">
    <location>
        <begin position="1572"/>
        <end position="1603"/>
    </location>
</feature>
<dbReference type="STRING" id="391625.PPSIR1_27003"/>
<dbReference type="InterPro" id="IPR008271">
    <property type="entry name" value="Ser/Thr_kinase_AS"/>
</dbReference>
<dbReference type="InterPro" id="IPR011009">
    <property type="entry name" value="Kinase-like_dom_sf"/>
</dbReference>
<dbReference type="InterPro" id="IPR000014">
    <property type="entry name" value="PAS"/>
</dbReference>
<dbReference type="InterPro" id="IPR003594">
    <property type="entry name" value="HATPase_dom"/>
</dbReference>
<feature type="domain" description="Protein kinase" evidence="4">
    <location>
        <begin position="16"/>
        <end position="274"/>
    </location>
</feature>
<keyword evidence="7" id="KW-0418">Kinase</keyword>
<dbReference type="OrthoDB" id="5521237at2"/>
<dbReference type="InterPro" id="IPR004358">
    <property type="entry name" value="Sig_transdc_His_kin-like_C"/>
</dbReference>
<dbReference type="Pfam" id="PF01590">
    <property type="entry name" value="GAF"/>
    <property type="match status" value="1"/>
</dbReference>
<dbReference type="SUPFAM" id="SSF52540">
    <property type="entry name" value="P-loop containing nucleoside triphosphate hydrolases"/>
    <property type="match status" value="1"/>
</dbReference>
<evidence type="ECO:0000259" key="6">
    <source>
        <dbReference type="PROSITE" id="PS50112"/>
    </source>
</evidence>
<dbReference type="InterPro" id="IPR035965">
    <property type="entry name" value="PAS-like_dom_sf"/>
</dbReference>
<evidence type="ECO:0000313" key="7">
    <source>
        <dbReference type="EMBL" id="EDM76179.1"/>
    </source>
</evidence>
<dbReference type="RefSeq" id="WP_006974695.1">
    <property type="nucleotide sequence ID" value="NZ_ABCS01000071.1"/>
</dbReference>
<evidence type="ECO:0000259" key="4">
    <source>
        <dbReference type="PROSITE" id="PS50011"/>
    </source>
</evidence>
<name>A6GDA4_9BACT</name>
<dbReference type="Pfam" id="PF02518">
    <property type="entry name" value="HATPase_c"/>
    <property type="match status" value="1"/>
</dbReference>
<dbReference type="SUPFAM" id="SSF55781">
    <property type="entry name" value="GAF domain-like"/>
    <property type="match status" value="1"/>
</dbReference>
<dbReference type="SUPFAM" id="SSF56112">
    <property type="entry name" value="Protein kinase-like (PK-like)"/>
    <property type="match status" value="1"/>
</dbReference>
<comment type="catalytic activity">
    <reaction evidence="1">
        <text>ATP + protein L-histidine = ADP + protein N-phospho-L-histidine.</text>
        <dbReference type="EC" id="2.7.13.3"/>
    </reaction>
</comment>
<dbReference type="CDD" id="cd00082">
    <property type="entry name" value="HisKA"/>
    <property type="match status" value="1"/>
</dbReference>
<dbReference type="CDD" id="cd14014">
    <property type="entry name" value="STKc_PknB_like"/>
    <property type="match status" value="1"/>
</dbReference>
<accession>A6GDA4</accession>
<dbReference type="SMART" id="SM00065">
    <property type="entry name" value="GAF"/>
    <property type="match status" value="1"/>
</dbReference>
<keyword evidence="8" id="KW-1185">Reference proteome</keyword>
<dbReference type="InterPro" id="IPR005467">
    <property type="entry name" value="His_kinase_dom"/>
</dbReference>
<dbReference type="PROSITE" id="PS50109">
    <property type="entry name" value="HIS_KIN"/>
    <property type="match status" value="1"/>
</dbReference>
<sequence>MSGGVARARALGLEGYRDAHVLRESGTTRVFAATREVDDEVVVVKLYELGSDEGLEARVEHEFKLIQQLELDGVVRALALERAGTQLALVLEWREGVNLAEFCSGRALDVDEFLTVAVQVADTLAQIHERGVVHRDIKPTNILIDPRDRSISIADFGISVLLESERRHIHDRRVLEGTLPYISPEQTGRTHRQVDYRSDLYSLGVTFYELLTGERPFTSDSPLELIHAHLARRPLPPQRLRPELPAAVSAMVMKLLEKAPERRYHSAKGLHADLERLASGLQAGEGLDDFQLGEGDVPTQLLLPHRLYGRDEETRLLLEALREACRGRPRCVLISGPLGIGKTALIDQLAEPVLSREGHLARGSFRDSISERSHAGILVALTDVADQLLTLDNASLGRWRERLRRELGDLGPVLVELMPKFGPVLGAYARGAPRLSPLESRNRTALALARLVASLARIDHPLVLALDDVHFADTASCELLAILLGEARSALLMVLCVRDEELDPSHPLRHILGVLEHGHSLRRLPLEPLARGDVAELVADALSTSVADVEPLAELIGPKTRNNPYFVRQLLQLLFDHRLIVAGPEGWTWDADTITRAEFSDDVLMMMTAKLGELEPGALEVLMYAAIIGANFDFPTLRALMLERGASEGDAVRHLGALVGEGLVNPLGEGRHSFAHERLHALAYELAGPQLRTSVHRRVGIIGLARLAGPEREFDVGPAGEAAALELGRGVVEWASEELFDVVDHLGYGYGLLAFPDEGDTPPPERARAALEDAALSLRRHLAELSLAAGRRAIGSSAPRAAMRYFSAGVRALDERLGSGGGGALGRSSKPGGGSLAVDLEIGLCEALGLGGDYEIAEARFDALLSTQLEPVDFGHAVTTRISNRIFADDRHLALDCCIGALAWLEYELPLTQELDRQAGDLYALLRSDALAGMEERPPVTDPRVLAALEVIEVSIASAQLVDAHVHLALTELYLRVVSEQGYHSAYPLMLVHGATIIGAYLGERALGCELAEQARALAEVGAATVLRRLASPYWFLRGWTQPFAHALEPLRASVAASLVVGDFEFVGYGTIMRLSTSLSANVHLRTIEYEAEAGLHRLRQWGAKPLAAIADAYQRFAGALLGDRHEGALAEVERDLEQPVCARMIELLAVWQDVLFGRWSAALARVEGLADTERILFAPWHVADYSLLHGLSAAVCARSTTDAAARERLLGVARERLRKLRSWSELGSWDFDPRALLVAAELRALEGEPVEAMAWFSQARRSSAEQRLPALEALTLERLGATALGLGLDDLARGPLREARDRYHHWGAFAKVAELEARWPEMGTLTPAKGGAAEGLEDTHMTRSSSANEALDLDTVLKATVAIGEDIQLGDVVTRIMAIALESAGAQRGALMLPRGRGDSGKDATLAVVALASVEVDDAYGVGYLRESLALSEVGDRLPLSLLRWVERTRETVILHDAVRDLRHGLDPYIAEAGVRSVLCLPIVKQGRLIALLYLENRLSPESFTQERIEVLRLLMVQAGSALENAQLFERLRTSEVRWRSLVEDLPDVVMLLDADARIEFVNHLGGAAPPERALGRTIVEFIHPDDREQLRAAIEQAVGAGERRAEELRIETPAGERWFAWRVVPISVDGRVERLIIVGTDVTERRAAEAAQRSVEAAQRQQQRLESIGTLASGVAHEINNPIQGIMNYSELIMHTPDERELVIEFAEEIHHESERVATIVRNLLAFSRRDSETLGETFSAKQIVDGTLSLVHTILRRSQIEIRVDIPEDLPRVACRHQQIQQVVMNLVTNARDALCERWPGHNERKLIEIEARTVPAEGAAEGAAEGGRGWLRISVSDHGGGVPEHVAAHIFDPFFTTKGRDQGTGLGLSVSHGILQEHGGELRLDNRAGEGATFHIDLPLTSMVD</sequence>
<evidence type="ECO:0000256" key="3">
    <source>
        <dbReference type="ARBA" id="ARBA00022553"/>
    </source>
</evidence>
<dbReference type="InterPro" id="IPR013656">
    <property type="entry name" value="PAS_4"/>
</dbReference>
<dbReference type="Gene3D" id="3.30.565.10">
    <property type="entry name" value="Histidine kinase-like ATPase, C-terminal domain"/>
    <property type="match status" value="1"/>
</dbReference>
<evidence type="ECO:0000256" key="1">
    <source>
        <dbReference type="ARBA" id="ARBA00000085"/>
    </source>
</evidence>
<dbReference type="PROSITE" id="PS50011">
    <property type="entry name" value="PROTEIN_KINASE_DOM"/>
    <property type="match status" value="1"/>
</dbReference>
<evidence type="ECO:0000313" key="8">
    <source>
        <dbReference type="Proteomes" id="UP000005801"/>
    </source>
</evidence>
<dbReference type="Gene3D" id="1.10.287.130">
    <property type="match status" value="1"/>
</dbReference>
<dbReference type="InterPro" id="IPR003018">
    <property type="entry name" value="GAF"/>
</dbReference>
<dbReference type="Gene3D" id="1.10.510.10">
    <property type="entry name" value="Transferase(Phosphotransferase) domain 1"/>
    <property type="match status" value="1"/>
</dbReference>
<evidence type="ECO:0000256" key="2">
    <source>
        <dbReference type="ARBA" id="ARBA00012438"/>
    </source>
</evidence>
<dbReference type="InterPro" id="IPR003661">
    <property type="entry name" value="HisK_dim/P_dom"/>
</dbReference>
<dbReference type="Pfam" id="PF00069">
    <property type="entry name" value="Pkinase"/>
    <property type="match status" value="1"/>
</dbReference>
<dbReference type="SMART" id="SM00091">
    <property type="entry name" value="PAS"/>
    <property type="match status" value="1"/>
</dbReference>
<dbReference type="PANTHER" id="PTHR43642:SF1">
    <property type="entry name" value="HYBRID SIGNAL TRANSDUCTION HISTIDINE KINASE G"/>
    <property type="match status" value="1"/>
</dbReference>
<dbReference type="PROSITE" id="PS50112">
    <property type="entry name" value="PAS"/>
    <property type="match status" value="1"/>
</dbReference>
<evidence type="ECO:0000259" key="5">
    <source>
        <dbReference type="PROSITE" id="PS50109"/>
    </source>
</evidence>
<dbReference type="Gene3D" id="3.40.50.300">
    <property type="entry name" value="P-loop containing nucleotide triphosphate hydrolases"/>
    <property type="match status" value="1"/>
</dbReference>
<dbReference type="eggNOG" id="COG4191">
    <property type="taxonomic scope" value="Bacteria"/>
</dbReference>
<dbReference type="Pfam" id="PF00512">
    <property type="entry name" value="HisKA"/>
    <property type="match status" value="1"/>
</dbReference>
<dbReference type="SMART" id="SM00388">
    <property type="entry name" value="HisKA"/>
    <property type="match status" value="1"/>
</dbReference>
<dbReference type="InterPro" id="IPR029016">
    <property type="entry name" value="GAF-like_dom_sf"/>
</dbReference>
<dbReference type="InterPro" id="IPR027417">
    <property type="entry name" value="P-loop_NTPase"/>
</dbReference>
<keyword evidence="7" id="KW-0808">Transferase</keyword>
<dbReference type="SUPFAM" id="SSF55874">
    <property type="entry name" value="ATPase domain of HSP90 chaperone/DNA topoisomerase II/histidine kinase"/>
    <property type="match status" value="1"/>
</dbReference>
<proteinExistence type="predicted"/>
<dbReference type="PANTHER" id="PTHR43642">
    <property type="entry name" value="HYBRID SIGNAL TRANSDUCTION HISTIDINE KINASE G"/>
    <property type="match status" value="1"/>
</dbReference>
<dbReference type="PRINTS" id="PR00344">
    <property type="entry name" value="BCTRLSENSOR"/>
</dbReference>
<gene>
    <name evidence="7" type="ORF">PPSIR1_27003</name>
</gene>
<dbReference type="SMART" id="SM00220">
    <property type="entry name" value="S_TKc"/>
    <property type="match status" value="1"/>
</dbReference>
<dbReference type="SUPFAM" id="SSF47384">
    <property type="entry name" value="Homodimeric domain of signal transducing histidine kinase"/>
    <property type="match status" value="1"/>
</dbReference>
<dbReference type="InterPro" id="IPR036890">
    <property type="entry name" value="HATPase_C_sf"/>
</dbReference>
<dbReference type="GO" id="GO:0005524">
    <property type="term" value="F:ATP binding"/>
    <property type="evidence" value="ECO:0007669"/>
    <property type="project" value="InterPro"/>
</dbReference>
<dbReference type="Pfam" id="PF08448">
    <property type="entry name" value="PAS_4"/>
    <property type="match status" value="1"/>
</dbReference>
<dbReference type="InterPro" id="IPR053159">
    <property type="entry name" value="Hybrid_Histidine_Kinase"/>
</dbReference>
<dbReference type="EMBL" id="ABCS01000071">
    <property type="protein sequence ID" value="EDM76179.1"/>
    <property type="molecule type" value="Genomic_DNA"/>
</dbReference>
<keyword evidence="3" id="KW-0597">Phosphoprotein</keyword>
<dbReference type="InterPro" id="IPR036097">
    <property type="entry name" value="HisK_dim/P_sf"/>
</dbReference>
<dbReference type="Gene3D" id="3.30.450.40">
    <property type="match status" value="1"/>
</dbReference>
<dbReference type="PROSITE" id="PS00108">
    <property type="entry name" value="PROTEIN_KINASE_ST"/>
    <property type="match status" value="1"/>
</dbReference>
<dbReference type="NCBIfam" id="TIGR00229">
    <property type="entry name" value="sensory_box"/>
    <property type="match status" value="1"/>
</dbReference>
<dbReference type="SUPFAM" id="SSF55785">
    <property type="entry name" value="PYP-like sensor domain (PAS domain)"/>
    <property type="match status" value="1"/>
</dbReference>
<reference evidence="7 8" key="1">
    <citation type="submission" date="2007-06" db="EMBL/GenBank/DDBJ databases">
        <authorList>
            <person name="Shimkets L."/>
            <person name="Ferriera S."/>
            <person name="Johnson J."/>
            <person name="Kravitz S."/>
            <person name="Beeson K."/>
            <person name="Sutton G."/>
            <person name="Rogers Y.-H."/>
            <person name="Friedman R."/>
            <person name="Frazier M."/>
            <person name="Venter J.C."/>
        </authorList>
    </citation>
    <scope>NUCLEOTIDE SEQUENCE [LARGE SCALE GENOMIC DNA]</scope>
    <source>
        <strain evidence="7 8">SIR-1</strain>
    </source>
</reference>
<dbReference type="eggNOG" id="COG2203">
    <property type="taxonomic scope" value="Bacteria"/>
</dbReference>
<dbReference type="GO" id="GO:0000155">
    <property type="term" value="F:phosphorelay sensor kinase activity"/>
    <property type="evidence" value="ECO:0007669"/>
    <property type="project" value="InterPro"/>
</dbReference>
<dbReference type="eggNOG" id="COG3899">
    <property type="taxonomic scope" value="Bacteria"/>
</dbReference>
<dbReference type="CDD" id="cd00130">
    <property type="entry name" value="PAS"/>
    <property type="match status" value="1"/>
</dbReference>
<dbReference type="InterPro" id="IPR000719">
    <property type="entry name" value="Prot_kinase_dom"/>
</dbReference>
<dbReference type="EC" id="2.7.13.3" evidence="2"/>